<evidence type="ECO:0000256" key="1">
    <source>
        <dbReference type="SAM" id="MobiDB-lite"/>
    </source>
</evidence>
<protein>
    <submittedName>
        <fullName evidence="3">Uncharacterized protein</fullName>
    </submittedName>
</protein>
<gene>
    <name evidence="3" type="ORF">Poli38472_012506</name>
</gene>
<comment type="caution">
    <text evidence="3">The sequence shown here is derived from an EMBL/GenBank/DDBJ whole genome shotgun (WGS) entry which is preliminary data.</text>
</comment>
<keyword evidence="2" id="KW-0472">Membrane</keyword>
<dbReference type="EMBL" id="SPLM01000076">
    <property type="protein sequence ID" value="TMW61315.1"/>
    <property type="molecule type" value="Genomic_DNA"/>
</dbReference>
<sequence length="354" mass="40579">MTVLLPSSIAASNLPLLLTPLPLAAIVVLVHPKWRHLPLISLLSRYPTRRRSTVWLLLWVTALLVVLGVALEVYHAHDCPNSPVFQFEIDSLARWLYDFCWRHDVPYWVVFGNILFVLRGENRIPVGDTDSDIAIEKSVFFERFPSIHNFTALAREDAFMELQIDVHVSYLPDRSMIQVFTDEALRGSHADIWLYTPEGINVTTGAPQFLVNADRTIRAKKIPYHEIMPLREHEGFFLNTPIALPQNPHYLARAEYGGSYMTPLTTRLECMENVWNGYCFYKTPVTKRRFILLVNVLSLTMTLLAAYIVPPLHQLLIHSTKKRKGSSYHDDKPSSERSDNADEADEFLSDKHVV</sequence>
<evidence type="ECO:0000256" key="2">
    <source>
        <dbReference type="SAM" id="Phobius"/>
    </source>
</evidence>
<evidence type="ECO:0000313" key="4">
    <source>
        <dbReference type="Proteomes" id="UP000794436"/>
    </source>
</evidence>
<feature type="transmembrane region" description="Helical" evidence="2">
    <location>
        <begin position="12"/>
        <end position="32"/>
    </location>
</feature>
<name>A0A8K1CDS2_PYTOL</name>
<feature type="compositionally biased region" description="Basic and acidic residues" evidence="1">
    <location>
        <begin position="327"/>
        <end position="340"/>
    </location>
</feature>
<accession>A0A8K1CDS2</accession>
<keyword evidence="4" id="KW-1185">Reference proteome</keyword>
<feature type="transmembrane region" description="Helical" evidence="2">
    <location>
        <begin position="290"/>
        <end position="309"/>
    </location>
</feature>
<dbReference type="Proteomes" id="UP000794436">
    <property type="component" value="Unassembled WGS sequence"/>
</dbReference>
<reference evidence="3" key="1">
    <citation type="submission" date="2019-03" db="EMBL/GenBank/DDBJ databases">
        <title>Long read genome sequence of the mycoparasitic Pythium oligandrum ATCC 38472 isolated from sugarbeet rhizosphere.</title>
        <authorList>
            <person name="Gaulin E."/>
        </authorList>
    </citation>
    <scope>NUCLEOTIDE SEQUENCE</scope>
    <source>
        <strain evidence="3">ATCC 38472_TT</strain>
    </source>
</reference>
<dbReference type="AlphaFoldDB" id="A0A8K1CDS2"/>
<feature type="region of interest" description="Disordered" evidence="1">
    <location>
        <begin position="324"/>
        <end position="354"/>
    </location>
</feature>
<dbReference type="OrthoDB" id="104005at2759"/>
<feature type="transmembrane region" description="Helical" evidence="2">
    <location>
        <begin position="53"/>
        <end position="74"/>
    </location>
</feature>
<organism evidence="3 4">
    <name type="scientific">Pythium oligandrum</name>
    <name type="common">Mycoparasitic fungus</name>
    <dbReference type="NCBI Taxonomy" id="41045"/>
    <lineage>
        <taxon>Eukaryota</taxon>
        <taxon>Sar</taxon>
        <taxon>Stramenopiles</taxon>
        <taxon>Oomycota</taxon>
        <taxon>Peronosporomycetes</taxon>
        <taxon>Pythiales</taxon>
        <taxon>Pythiaceae</taxon>
        <taxon>Pythium</taxon>
    </lineage>
</organism>
<keyword evidence="2" id="KW-1133">Transmembrane helix</keyword>
<proteinExistence type="predicted"/>
<evidence type="ECO:0000313" key="3">
    <source>
        <dbReference type="EMBL" id="TMW61315.1"/>
    </source>
</evidence>
<keyword evidence="2" id="KW-0812">Transmembrane</keyword>